<dbReference type="InterPro" id="IPR015168">
    <property type="entry name" value="SsuA/THI5"/>
</dbReference>
<feature type="signal peptide" evidence="1">
    <location>
        <begin position="1"/>
        <end position="27"/>
    </location>
</feature>
<organism evidence="3 4">
    <name type="scientific">Microlunatus soli</name>
    <dbReference type="NCBI Taxonomy" id="630515"/>
    <lineage>
        <taxon>Bacteria</taxon>
        <taxon>Bacillati</taxon>
        <taxon>Actinomycetota</taxon>
        <taxon>Actinomycetes</taxon>
        <taxon>Propionibacteriales</taxon>
        <taxon>Propionibacteriaceae</taxon>
        <taxon>Microlunatus</taxon>
    </lineage>
</organism>
<dbReference type="STRING" id="630515.SAMN04489812_5163"/>
<dbReference type="Gene3D" id="3.40.190.10">
    <property type="entry name" value="Periplasmic binding protein-like II"/>
    <property type="match status" value="2"/>
</dbReference>
<evidence type="ECO:0000313" key="3">
    <source>
        <dbReference type="EMBL" id="SDT31967.1"/>
    </source>
</evidence>
<dbReference type="Pfam" id="PF09084">
    <property type="entry name" value="NMT1"/>
    <property type="match status" value="1"/>
</dbReference>
<dbReference type="OrthoDB" id="506623at2"/>
<evidence type="ECO:0000256" key="1">
    <source>
        <dbReference type="SAM" id="SignalP"/>
    </source>
</evidence>
<keyword evidence="1" id="KW-0732">Signal</keyword>
<dbReference type="PANTHER" id="PTHR30024">
    <property type="entry name" value="ALIPHATIC SULFONATES-BINDING PROTEIN-RELATED"/>
    <property type="match status" value="1"/>
</dbReference>
<dbReference type="PROSITE" id="PS51257">
    <property type="entry name" value="PROKAR_LIPOPROTEIN"/>
    <property type="match status" value="1"/>
</dbReference>
<feature type="chain" id="PRO_5009267584" evidence="1">
    <location>
        <begin position="28"/>
        <end position="358"/>
    </location>
</feature>
<accession>A0A1H1ZEJ2</accession>
<dbReference type="EMBL" id="LT629772">
    <property type="protein sequence ID" value="SDT31967.1"/>
    <property type="molecule type" value="Genomic_DNA"/>
</dbReference>
<sequence length="358" mass="38104">MIMSSRRHFLAAGGGLAALGLLGSGCAATAGSAAPGAKTLVDPPWALPSEVPDGTTLAIGDPATQVALKLSGQIDKLPFTVKWANLSGGPETSEAFRAKALDVGSVADIPGINAHWNNLETKFVAAKYRKDPVGHPVYQLGIAPGVKVRQLTDLRGKKIAFSPTQAQGALIIRVLAKAGLDRKDVTLVEIPSTDDVYPNALGSHQVDVAPIGGTAVKRYLGQYGKDGGTTVKHGLRDDPGHLYVRAELLQDKAKAAAIAEYVRHWAVAQQWIIDHPKEWVAGYYVDDQRLSAADGQYLIKAAGDFDIPSDWTSAIDRTQETIDLLADFTGRDSYDANLLFDKRFASVGADALQNGVRS</sequence>
<reference evidence="3 4" key="1">
    <citation type="submission" date="2016-10" db="EMBL/GenBank/DDBJ databases">
        <authorList>
            <person name="de Groot N.N."/>
        </authorList>
    </citation>
    <scope>NUCLEOTIDE SEQUENCE [LARGE SCALE GENOMIC DNA]</scope>
    <source>
        <strain evidence="3 4">DSM 21800</strain>
    </source>
</reference>
<keyword evidence="4" id="KW-1185">Reference proteome</keyword>
<evidence type="ECO:0000313" key="4">
    <source>
        <dbReference type="Proteomes" id="UP000199103"/>
    </source>
</evidence>
<dbReference type="Proteomes" id="UP000199103">
    <property type="component" value="Chromosome I"/>
</dbReference>
<dbReference type="AlphaFoldDB" id="A0A1H1ZEJ2"/>
<feature type="domain" description="SsuA/THI5-like" evidence="2">
    <location>
        <begin position="135"/>
        <end position="216"/>
    </location>
</feature>
<protein>
    <submittedName>
        <fullName evidence="3">Sulfonate transport system substrate-binding protein</fullName>
    </submittedName>
</protein>
<evidence type="ECO:0000259" key="2">
    <source>
        <dbReference type="Pfam" id="PF09084"/>
    </source>
</evidence>
<name>A0A1H1ZEJ2_9ACTN</name>
<dbReference type="SUPFAM" id="SSF53850">
    <property type="entry name" value="Periplasmic binding protein-like II"/>
    <property type="match status" value="1"/>
</dbReference>
<dbReference type="InterPro" id="IPR006311">
    <property type="entry name" value="TAT_signal"/>
</dbReference>
<proteinExistence type="predicted"/>
<dbReference type="PANTHER" id="PTHR30024:SF42">
    <property type="entry name" value="ALIPHATIC SULFONATES-BINDING PROTEIN-RELATED"/>
    <property type="match status" value="1"/>
</dbReference>
<gene>
    <name evidence="3" type="ORF">SAMN04489812_5163</name>
</gene>
<dbReference type="PROSITE" id="PS51318">
    <property type="entry name" value="TAT"/>
    <property type="match status" value="1"/>
</dbReference>